<evidence type="ECO:0008006" key="4">
    <source>
        <dbReference type="Google" id="ProtNLM"/>
    </source>
</evidence>
<reference evidence="2" key="1">
    <citation type="submission" date="2022-06" db="EMBL/GenBank/DDBJ databases">
        <title>Sequencing the genomes of 1000 actinobacteria strains.</title>
        <authorList>
            <person name="Klenk H.-P."/>
        </authorList>
    </citation>
    <scope>NUCLEOTIDE SEQUENCE</scope>
    <source>
        <strain evidence="2">DSM 46694</strain>
    </source>
</reference>
<dbReference type="Proteomes" id="UP001139648">
    <property type="component" value="Unassembled WGS sequence"/>
</dbReference>
<proteinExistence type="predicted"/>
<evidence type="ECO:0000313" key="3">
    <source>
        <dbReference type="Proteomes" id="UP001139648"/>
    </source>
</evidence>
<dbReference type="RefSeq" id="WP_253743907.1">
    <property type="nucleotide sequence ID" value="NZ_BAABKA010000063.1"/>
</dbReference>
<gene>
    <name evidence="2" type="ORF">HD597_003777</name>
</gene>
<evidence type="ECO:0000256" key="1">
    <source>
        <dbReference type="SAM" id="MobiDB-lite"/>
    </source>
</evidence>
<sequence length="173" mass="17514">MRPRLPCRVLAAGLVWLVAVTGCGVRPSDVIEAGDPPSGRLAPTWEASLYLVRNGRLSVVNRPGPPLSPADTLTLLAAGPLSREKARGLTTEVPAGAGPFSVSVEPPGHVVVTLSTPLGELPGMAVDQIVCTAAATVPDGPAQVTVVGAGQSTGPRHCPRRTGGGPEAPGDIE</sequence>
<dbReference type="PROSITE" id="PS51257">
    <property type="entry name" value="PROKAR_LIPOPROTEIN"/>
    <property type="match status" value="1"/>
</dbReference>
<dbReference type="EMBL" id="JAMZEB010000002">
    <property type="protein sequence ID" value="MCP2356757.1"/>
    <property type="molecule type" value="Genomic_DNA"/>
</dbReference>
<comment type="caution">
    <text evidence="2">The sequence shown here is derived from an EMBL/GenBank/DDBJ whole genome shotgun (WGS) entry which is preliminary data.</text>
</comment>
<keyword evidence="3" id="KW-1185">Reference proteome</keyword>
<protein>
    <recommendedName>
        <fullName evidence="4">GerMN domain-containing protein</fullName>
    </recommendedName>
</protein>
<accession>A0A9X2GFK3</accession>
<name>A0A9X2GFK3_9ACTN</name>
<feature type="region of interest" description="Disordered" evidence="1">
    <location>
        <begin position="149"/>
        <end position="173"/>
    </location>
</feature>
<evidence type="ECO:0000313" key="2">
    <source>
        <dbReference type="EMBL" id="MCP2356757.1"/>
    </source>
</evidence>
<dbReference type="AlphaFoldDB" id="A0A9X2GFK3"/>
<organism evidence="2 3">
    <name type="scientific">Nonomuraea thailandensis</name>
    <dbReference type="NCBI Taxonomy" id="1188745"/>
    <lineage>
        <taxon>Bacteria</taxon>
        <taxon>Bacillati</taxon>
        <taxon>Actinomycetota</taxon>
        <taxon>Actinomycetes</taxon>
        <taxon>Streptosporangiales</taxon>
        <taxon>Streptosporangiaceae</taxon>
        <taxon>Nonomuraea</taxon>
    </lineage>
</organism>